<evidence type="ECO:0000259" key="5">
    <source>
        <dbReference type="PROSITE" id="PS50975"/>
    </source>
</evidence>
<dbReference type="SUPFAM" id="SSF56059">
    <property type="entry name" value="Glutathione synthetase ATP-binding domain-like"/>
    <property type="match status" value="1"/>
</dbReference>
<dbReference type="InterPro" id="IPR052032">
    <property type="entry name" value="ATP-dep_AA_Ligase"/>
</dbReference>
<dbReference type="Pfam" id="PF13535">
    <property type="entry name" value="ATP-grasp_4"/>
    <property type="match status" value="1"/>
</dbReference>
<accession>A0A892IE73</accession>
<dbReference type="GO" id="GO:0016874">
    <property type="term" value="F:ligase activity"/>
    <property type="evidence" value="ECO:0007669"/>
    <property type="project" value="UniProtKB-KW"/>
</dbReference>
<protein>
    <submittedName>
        <fullName evidence="6">ATP-grasp domain-containing protein</fullName>
    </submittedName>
</protein>
<sequence length="447" mass="48781">MKVDGVLILSHCGFSFAEDLIAACHARGLAAWILSSAPLPEHGEARLATLRQLADDVFSSDAHELGTRDVENAIAGLLARGSKIKACISVWEGYRALMAYANALQGIADLPWQLADALRDKLQVRTRLHEAGLSHVIARKLTPDTLAVLQRDGRPYFVKPVRGIASYGAFRLAPDTTWATLDAIVAKARADTVYTSVLGEAIEFLAEDYISGNEFSFEVLVAQGRPYVVGIHEKCQLTELDGTVLEDSCTSPPHSLSRAQTAAGIAWIGALLAELRLDWGCFHIEARFDGIRWELIEVNPRVGGALISRSVKALNGQAGVLELWLDLMVSQTAAVPSKAYVDALAALSYHADGTPPTPDATFFRVYFAVPGRIERIDVQPTDPPPLLTQVLLKPGDEIEPAAREVFLGQILWHLPRERRDRELQHLLRVTADTLAVRYQSSEASLGA</sequence>
<keyword evidence="7" id="KW-1185">Reference proteome</keyword>
<organism evidence="6 7">
    <name type="scientific">Burkholderia dolosa</name>
    <dbReference type="NCBI Taxonomy" id="152500"/>
    <lineage>
        <taxon>Bacteria</taxon>
        <taxon>Pseudomonadati</taxon>
        <taxon>Pseudomonadota</taxon>
        <taxon>Betaproteobacteria</taxon>
        <taxon>Burkholderiales</taxon>
        <taxon>Burkholderiaceae</taxon>
        <taxon>Burkholderia</taxon>
        <taxon>Burkholderia cepacia complex</taxon>
    </lineage>
</organism>
<reference evidence="6 7" key="1">
    <citation type="submission" date="2021-02" db="EMBL/GenBank/DDBJ databases">
        <title>FDA dAtabase for Regulatory Grade micrObial Sequences (FDA-ARGOS): Supporting development and validation of Infectious Disease Dx tests.</title>
        <authorList>
            <person name="Minogue T."/>
            <person name="Wolcott M."/>
            <person name="Wasieloski L."/>
            <person name="Aguilar W."/>
            <person name="Moore D."/>
            <person name="Jaissle J."/>
            <person name="Tallon L."/>
            <person name="Sadzewicz L."/>
            <person name="Zhao X."/>
            <person name="Boylan J."/>
            <person name="Ott S."/>
            <person name="Bowen H."/>
            <person name="Vavikolanu K."/>
            <person name="Mehta A."/>
            <person name="Aluvathingal J."/>
            <person name="Nadendla S."/>
            <person name="Yan Y."/>
            <person name="Sichtig H."/>
        </authorList>
    </citation>
    <scope>NUCLEOTIDE SEQUENCE [LARGE SCALE GENOMIC DNA]</scope>
    <source>
        <strain evidence="6 7">FDAARGOS_1272</strain>
    </source>
</reference>
<dbReference type="InterPro" id="IPR011761">
    <property type="entry name" value="ATP-grasp"/>
</dbReference>
<dbReference type="PROSITE" id="PS50975">
    <property type="entry name" value="ATP_GRASP"/>
    <property type="match status" value="1"/>
</dbReference>
<dbReference type="Gene3D" id="3.30.470.20">
    <property type="entry name" value="ATP-grasp fold, B domain"/>
    <property type="match status" value="1"/>
</dbReference>
<dbReference type="AlphaFoldDB" id="A0A892IE73"/>
<name>A0A892IE73_9BURK</name>
<dbReference type="PANTHER" id="PTHR43585">
    <property type="entry name" value="FUMIPYRROLE BIOSYNTHESIS PROTEIN C"/>
    <property type="match status" value="1"/>
</dbReference>
<keyword evidence="3 4" id="KW-0067">ATP-binding</keyword>
<dbReference type="GO" id="GO:0005524">
    <property type="term" value="F:ATP binding"/>
    <property type="evidence" value="ECO:0007669"/>
    <property type="project" value="UniProtKB-UniRule"/>
</dbReference>
<evidence type="ECO:0000313" key="7">
    <source>
        <dbReference type="Proteomes" id="UP000625568"/>
    </source>
</evidence>
<keyword evidence="1" id="KW-0436">Ligase</keyword>
<dbReference type="Proteomes" id="UP000625568">
    <property type="component" value="Chromosome 3"/>
</dbReference>
<dbReference type="RefSeq" id="WP_035975824.1">
    <property type="nucleotide sequence ID" value="NZ_CP033839.1"/>
</dbReference>
<proteinExistence type="predicted"/>
<evidence type="ECO:0000256" key="4">
    <source>
        <dbReference type="PROSITE-ProRule" id="PRU00409"/>
    </source>
</evidence>
<feature type="domain" description="ATP-grasp" evidence="5">
    <location>
        <begin position="125"/>
        <end position="329"/>
    </location>
</feature>
<evidence type="ECO:0000256" key="2">
    <source>
        <dbReference type="ARBA" id="ARBA00022741"/>
    </source>
</evidence>
<evidence type="ECO:0000256" key="3">
    <source>
        <dbReference type="ARBA" id="ARBA00022840"/>
    </source>
</evidence>
<dbReference type="EMBL" id="CP069484">
    <property type="protein sequence ID" value="QRO81266.1"/>
    <property type="molecule type" value="Genomic_DNA"/>
</dbReference>
<evidence type="ECO:0000256" key="1">
    <source>
        <dbReference type="ARBA" id="ARBA00022598"/>
    </source>
</evidence>
<evidence type="ECO:0000313" key="6">
    <source>
        <dbReference type="EMBL" id="QRO81266.1"/>
    </source>
</evidence>
<dbReference type="PANTHER" id="PTHR43585:SF2">
    <property type="entry name" value="ATP-GRASP ENZYME FSQD"/>
    <property type="match status" value="1"/>
</dbReference>
<gene>
    <name evidence="6" type="ORF">I6K02_26240</name>
</gene>
<keyword evidence="2 4" id="KW-0547">Nucleotide-binding</keyword>
<dbReference type="GO" id="GO:0046872">
    <property type="term" value="F:metal ion binding"/>
    <property type="evidence" value="ECO:0007669"/>
    <property type="project" value="InterPro"/>
</dbReference>